<evidence type="ECO:0008006" key="4">
    <source>
        <dbReference type="Google" id="ProtNLM"/>
    </source>
</evidence>
<dbReference type="AlphaFoldDB" id="A0A5E6ZLL3"/>
<feature type="transmembrane region" description="Helical" evidence="1">
    <location>
        <begin position="26"/>
        <end position="46"/>
    </location>
</feature>
<evidence type="ECO:0000256" key="1">
    <source>
        <dbReference type="SAM" id="Phobius"/>
    </source>
</evidence>
<proteinExistence type="predicted"/>
<reference evidence="2 3" key="1">
    <citation type="submission" date="2019-09" db="EMBL/GenBank/DDBJ databases">
        <authorList>
            <person name="Chandra G."/>
            <person name="Truman W A."/>
        </authorList>
    </citation>
    <scope>NUCLEOTIDE SEQUENCE [LARGE SCALE GENOMIC DNA]</scope>
    <source>
        <strain evidence="2">PS704</strain>
    </source>
</reference>
<name>A0A5E6ZLL3_PSEFL</name>
<feature type="transmembrane region" description="Helical" evidence="1">
    <location>
        <begin position="52"/>
        <end position="73"/>
    </location>
</feature>
<protein>
    <recommendedName>
        <fullName evidence="4">Bacteriocin</fullName>
    </recommendedName>
</protein>
<accession>A0A5E6ZLL3</accession>
<gene>
    <name evidence="2" type="ORF">PS704_00175</name>
</gene>
<evidence type="ECO:0000313" key="2">
    <source>
        <dbReference type="EMBL" id="VVN67282.1"/>
    </source>
</evidence>
<dbReference type="EMBL" id="CABVHP010000001">
    <property type="protein sequence ID" value="VVN67282.1"/>
    <property type="molecule type" value="Genomic_DNA"/>
</dbReference>
<evidence type="ECO:0000313" key="3">
    <source>
        <dbReference type="Proteomes" id="UP000326557"/>
    </source>
</evidence>
<keyword evidence="1" id="KW-0812">Transmembrane</keyword>
<sequence length="81" mass="7503">MRGLTEAEILLVAGAASGDGVKVSHVLAVGAGITAVAAAGLAVVPSPITTPAAIVTGMTSAIFAAASAGASMLEGRGADAA</sequence>
<keyword evidence="1" id="KW-0472">Membrane</keyword>
<organism evidence="2 3">
    <name type="scientific">Pseudomonas fluorescens</name>
    <dbReference type="NCBI Taxonomy" id="294"/>
    <lineage>
        <taxon>Bacteria</taxon>
        <taxon>Pseudomonadati</taxon>
        <taxon>Pseudomonadota</taxon>
        <taxon>Gammaproteobacteria</taxon>
        <taxon>Pseudomonadales</taxon>
        <taxon>Pseudomonadaceae</taxon>
        <taxon>Pseudomonas</taxon>
    </lineage>
</organism>
<keyword evidence="1" id="KW-1133">Transmembrane helix</keyword>
<dbReference type="Proteomes" id="UP000326557">
    <property type="component" value="Unassembled WGS sequence"/>
</dbReference>